<keyword evidence="2" id="KW-1185">Reference proteome</keyword>
<dbReference type="EMBL" id="FUEZ01000003">
    <property type="protein sequence ID" value="SPM38044.1"/>
    <property type="molecule type" value="Genomic_DNA"/>
</dbReference>
<dbReference type="Proteomes" id="UP000240424">
    <property type="component" value="Unassembled WGS sequence"/>
</dbReference>
<dbReference type="STRING" id="1841861.GCA_900157365_04421"/>
<dbReference type="GO" id="GO:0016787">
    <property type="term" value="F:hydrolase activity"/>
    <property type="evidence" value="ECO:0007669"/>
    <property type="project" value="UniProtKB-KW"/>
</dbReference>
<evidence type="ECO:0000313" key="1">
    <source>
        <dbReference type="EMBL" id="SPM38044.1"/>
    </source>
</evidence>
<dbReference type="AlphaFoldDB" id="A0A2U3P2S2"/>
<reference evidence="1 2" key="1">
    <citation type="submission" date="2017-01" db="EMBL/GenBank/DDBJ databases">
        <authorList>
            <consortium name="Urmite Genomes"/>
        </authorList>
    </citation>
    <scope>NUCLEOTIDE SEQUENCE [LARGE SCALE GENOMIC DNA]</scope>
    <source>
        <strain evidence="1 2">AB215</strain>
    </source>
</reference>
<dbReference type="InterPro" id="IPR029058">
    <property type="entry name" value="AB_hydrolase_fold"/>
</dbReference>
<dbReference type="SUPFAM" id="SSF53474">
    <property type="entry name" value="alpha/beta-Hydrolases"/>
    <property type="match status" value="1"/>
</dbReference>
<gene>
    <name evidence="1" type="ORF">MNAB215_219</name>
</gene>
<organism evidence="1 2">
    <name type="scientific">Mycobacterium numidiamassiliense</name>
    <dbReference type="NCBI Taxonomy" id="1841861"/>
    <lineage>
        <taxon>Bacteria</taxon>
        <taxon>Bacillati</taxon>
        <taxon>Actinomycetota</taxon>
        <taxon>Actinomycetes</taxon>
        <taxon>Mycobacteriales</taxon>
        <taxon>Mycobacteriaceae</taxon>
        <taxon>Mycobacterium</taxon>
    </lineage>
</organism>
<accession>A0A2U3P2S2</accession>
<sequence>MAKGFAAAMPKARFVGVPNTSHVPHLESPAAFNSAVLEFLR</sequence>
<name>A0A2U3P2S2_9MYCO</name>
<evidence type="ECO:0000313" key="2">
    <source>
        <dbReference type="Proteomes" id="UP000240424"/>
    </source>
</evidence>
<keyword evidence="1" id="KW-0378">Hydrolase</keyword>
<protein>
    <submittedName>
        <fullName evidence="1">Lysophospholipase, alpha-beta hydrolase superfamily</fullName>
    </submittedName>
</protein>
<proteinExistence type="predicted"/>
<dbReference type="Gene3D" id="3.40.50.1820">
    <property type="entry name" value="alpha/beta hydrolase"/>
    <property type="match status" value="1"/>
</dbReference>
<dbReference type="RefSeq" id="WP_217348894.1">
    <property type="nucleotide sequence ID" value="NZ_FUEZ01000003.1"/>
</dbReference>